<dbReference type="SMART" id="SM00507">
    <property type="entry name" value="HNHc"/>
    <property type="match status" value="1"/>
</dbReference>
<protein>
    <submittedName>
        <fullName evidence="3">HNH endonuclease</fullName>
    </submittedName>
</protein>
<keyword evidence="3" id="KW-0378">Hydrolase</keyword>
<gene>
    <name evidence="3" type="ORF">DIW82_06280</name>
</gene>
<dbReference type="EMBL" id="DQID01000165">
    <property type="protein sequence ID" value="HCT14394.1"/>
    <property type="molecule type" value="Genomic_DNA"/>
</dbReference>
<evidence type="ECO:0000313" key="3">
    <source>
        <dbReference type="EMBL" id="HCT14394.1"/>
    </source>
</evidence>
<dbReference type="Gene3D" id="1.10.30.50">
    <property type="match status" value="1"/>
</dbReference>
<feature type="region of interest" description="Disordered" evidence="1">
    <location>
        <begin position="187"/>
        <end position="206"/>
    </location>
</feature>
<comment type="caution">
    <text evidence="3">The sequence shown here is derived from an EMBL/GenBank/DDBJ whole genome shotgun (WGS) entry which is preliminary data.</text>
</comment>
<dbReference type="AlphaFoldDB" id="A0A3D4SYP3"/>
<dbReference type="GO" id="GO:0004519">
    <property type="term" value="F:endonuclease activity"/>
    <property type="evidence" value="ECO:0007669"/>
    <property type="project" value="UniProtKB-KW"/>
</dbReference>
<feature type="compositionally biased region" description="Low complexity" evidence="1">
    <location>
        <begin position="323"/>
        <end position="338"/>
    </location>
</feature>
<feature type="non-terminal residue" evidence="3">
    <location>
        <position position="1"/>
    </location>
</feature>
<feature type="region of interest" description="Disordered" evidence="1">
    <location>
        <begin position="275"/>
        <end position="338"/>
    </location>
</feature>
<dbReference type="STRING" id="863239.GCA_000213935_02163"/>
<evidence type="ECO:0000259" key="2">
    <source>
        <dbReference type="SMART" id="SM00507"/>
    </source>
</evidence>
<reference evidence="3 4" key="1">
    <citation type="journal article" date="2018" name="Nat. Biotechnol.">
        <title>A standardized bacterial taxonomy based on genome phylogeny substantially revises the tree of life.</title>
        <authorList>
            <person name="Parks D.H."/>
            <person name="Chuvochina M."/>
            <person name="Waite D.W."/>
            <person name="Rinke C."/>
            <person name="Skarshewski A."/>
            <person name="Chaumeil P.A."/>
            <person name="Hugenholtz P."/>
        </authorList>
    </citation>
    <scope>NUCLEOTIDE SEQUENCE [LARGE SCALE GENOMIC DNA]</scope>
    <source>
        <strain evidence="3">UBA11247</strain>
    </source>
</reference>
<keyword evidence="3" id="KW-0255">Endonuclease</keyword>
<feature type="domain" description="HNH nuclease" evidence="2">
    <location>
        <begin position="389"/>
        <end position="446"/>
    </location>
</feature>
<feature type="compositionally biased region" description="Low complexity" evidence="1">
    <location>
        <begin position="285"/>
        <end position="295"/>
    </location>
</feature>
<evidence type="ECO:0000313" key="4">
    <source>
        <dbReference type="Proteomes" id="UP000261739"/>
    </source>
</evidence>
<dbReference type="InterPro" id="IPR003615">
    <property type="entry name" value="HNH_nuc"/>
</dbReference>
<proteinExistence type="predicted"/>
<keyword evidence="3" id="KW-0540">Nuclease</keyword>
<organism evidence="3 4">
    <name type="scientific">Corynebacterium nuruki</name>
    <dbReference type="NCBI Taxonomy" id="1032851"/>
    <lineage>
        <taxon>Bacteria</taxon>
        <taxon>Bacillati</taxon>
        <taxon>Actinomycetota</taxon>
        <taxon>Actinomycetes</taxon>
        <taxon>Mycobacteriales</taxon>
        <taxon>Corynebacteriaceae</taxon>
        <taxon>Corynebacterium</taxon>
    </lineage>
</organism>
<dbReference type="Proteomes" id="UP000261739">
    <property type="component" value="Unassembled WGS sequence"/>
</dbReference>
<evidence type="ECO:0000256" key="1">
    <source>
        <dbReference type="SAM" id="MobiDB-lite"/>
    </source>
</evidence>
<dbReference type="CDD" id="cd00085">
    <property type="entry name" value="HNHc"/>
    <property type="match status" value="1"/>
</dbReference>
<accession>A0A3D4SYP3</accession>
<sequence>VNTAELTLVAFLTTIEDAARLSAAQAIRRRGPREAACYTHAADLAVRMPDLFDRMRADTRYSVEHLDIIWTRINRHSRALAAAGEQLPATVDEAVASRLGVQITPDGVVWSVPALGDATDGILADVAPVPVADTEETERKTVGLRRRGTRFTLECGDRAVADGLWEPLSAAALEVRKEILAEQEMLRAQQAREAQQNSGPEPESEELAAARRIVDNIINPTGPGDDAGVLEEESVATLAAPLPAPGMVRCRGEAMLKILGGHRDQLKVVVNVYTPRTGEDPAGPDSGDTGPAGSTGSDGDGGGPAAPDGRTDGDDVAPAAPDTRGTAPTTGSTGATGATGAVCGPGFVIGTGWVSPATTATLIDTADLVRDLPDISSLTDSTFYRFTTLHRATAVGRDARCRFPGCQVPADRCELDHIINSPFTDPTSDGPTSIRNCACLCRTHHQLKTKKLWKVRTPDDGITLHWTGPAGVTATTVASGPLVVGCATGTDPGGPAQVA</sequence>
<name>A0A3D4SYP3_9CORY</name>